<gene>
    <name evidence="1" type="ORF">NP493_1359g00044</name>
</gene>
<organism evidence="1 2">
    <name type="scientific">Ridgeia piscesae</name>
    <name type="common">Tubeworm</name>
    <dbReference type="NCBI Taxonomy" id="27915"/>
    <lineage>
        <taxon>Eukaryota</taxon>
        <taxon>Metazoa</taxon>
        <taxon>Spiralia</taxon>
        <taxon>Lophotrochozoa</taxon>
        <taxon>Annelida</taxon>
        <taxon>Polychaeta</taxon>
        <taxon>Sedentaria</taxon>
        <taxon>Canalipalpata</taxon>
        <taxon>Sabellida</taxon>
        <taxon>Siboglinidae</taxon>
        <taxon>Ridgeia</taxon>
    </lineage>
</organism>
<evidence type="ECO:0000313" key="1">
    <source>
        <dbReference type="EMBL" id="KAK2165552.1"/>
    </source>
</evidence>
<name>A0AAD9K6G4_RIDPI</name>
<evidence type="ECO:0000313" key="2">
    <source>
        <dbReference type="Proteomes" id="UP001209878"/>
    </source>
</evidence>
<dbReference type="Proteomes" id="UP001209878">
    <property type="component" value="Unassembled WGS sequence"/>
</dbReference>
<reference evidence="1" key="1">
    <citation type="journal article" date="2023" name="Mol. Biol. Evol.">
        <title>Third-Generation Sequencing Reveals the Adaptive Role of the Epigenome in Three Deep-Sea Polychaetes.</title>
        <authorList>
            <person name="Perez M."/>
            <person name="Aroh O."/>
            <person name="Sun Y."/>
            <person name="Lan Y."/>
            <person name="Juniper S.K."/>
            <person name="Young C.R."/>
            <person name="Angers B."/>
            <person name="Qian P.Y."/>
        </authorList>
    </citation>
    <scope>NUCLEOTIDE SEQUENCE</scope>
    <source>
        <strain evidence="1">R07B-5</strain>
    </source>
</reference>
<dbReference type="EMBL" id="JAODUO010001359">
    <property type="protein sequence ID" value="KAK2165552.1"/>
    <property type="molecule type" value="Genomic_DNA"/>
</dbReference>
<sequence length="67" mass="7972">MDLRPIRVFMCRKKCKVNYIECVRVTLKDGNCPSYKRFRHTLCRDVLNFCAKRCGKPLPLPNKLPMR</sequence>
<comment type="caution">
    <text evidence="1">The sequence shown here is derived from an EMBL/GenBank/DDBJ whole genome shotgun (WGS) entry which is preliminary data.</text>
</comment>
<dbReference type="AlphaFoldDB" id="A0AAD9K6G4"/>
<protein>
    <submittedName>
        <fullName evidence="1">Uncharacterized protein</fullName>
    </submittedName>
</protein>
<proteinExistence type="predicted"/>
<keyword evidence="2" id="KW-1185">Reference proteome</keyword>
<accession>A0AAD9K6G4</accession>